<protein>
    <submittedName>
        <fullName evidence="2">Uncharacterized protein</fullName>
    </submittedName>
</protein>
<sequence length="293" mass="34269">MENKLLKMKRLDQIIRQTGTWSDESKDFLNSVFNKNDIIRLSDNLFLRKSELYKDRYCFLIKKEFYKQIYPNLSILGDEFQFLLKNSTSGLEKELIDVVKKRLENENLSTETNKDDLISLNEIQGGVFDKLTLNDWLSKNFLVSKAISKVVFTLSVFISLLIIVYLQIVTNGFALSLKSLTVITIVFFVLIFLAFLIITEVFTFKNNNKKSFIEIQKKLLESTSLDKNDLKDELFEAILLEHKKLNENNLIVIDFGDDKIDVLHHRLYNETIVESIYLLNSPLYHFQKLLSIK</sequence>
<dbReference type="Proteomes" id="UP000758611">
    <property type="component" value="Unassembled WGS sequence"/>
</dbReference>
<accession>A0A930H2Z4</accession>
<comment type="caution">
    <text evidence="2">The sequence shown here is derived from an EMBL/GenBank/DDBJ whole genome shotgun (WGS) entry which is preliminary data.</text>
</comment>
<keyword evidence="1" id="KW-0812">Transmembrane</keyword>
<reference evidence="2" key="1">
    <citation type="submission" date="2020-04" db="EMBL/GenBank/DDBJ databases">
        <title>Deep metagenomics examines the oral microbiome during advanced dental caries in children, revealing novel taxa and co-occurrences with host molecules.</title>
        <authorList>
            <person name="Baker J.L."/>
            <person name="Morton J.T."/>
            <person name="Dinis M."/>
            <person name="Alvarez R."/>
            <person name="Tran N.C."/>
            <person name="Knight R."/>
            <person name="Edlund A."/>
        </authorList>
    </citation>
    <scope>NUCLEOTIDE SEQUENCE</scope>
    <source>
        <strain evidence="2">JCVI_23_bin.11</strain>
    </source>
</reference>
<feature type="transmembrane region" description="Helical" evidence="1">
    <location>
        <begin position="146"/>
        <end position="168"/>
    </location>
</feature>
<organism evidence="2 3">
    <name type="scientific">Parvimonas micra</name>
    <dbReference type="NCBI Taxonomy" id="33033"/>
    <lineage>
        <taxon>Bacteria</taxon>
        <taxon>Bacillati</taxon>
        <taxon>Bacillota</taxon>
        <taxon>Tissierellia</taxon>
        <taxon>Tissierellales</taxon>
        <taxon>Peptoniphilaceae</taxon>
        <taxon>Parvimonas</taxon>
    </lineage>
</organism>
<feature type="transmembrane region" description="Helical" evidence="1">
    <location>
        <begin position="180"/>
        <end position="202"/>
    </location>
</feature>
<dbReference type="AlphaFoldDB" id="A0A930H2Z4"/>
<evidence type="ECO:0000313" key="3">
    <source>
        <dbReference type="Proteomes" id="UP000758611"/>
    </source>
</evidence>
<evidence type="ECO:0000313" key="2">
    <source>
        <dbReference type="EMBL" id="MBF1306276.1"/>
    </source>
</evidence>
<keyword evidence="1" id="KW-1133">Transmembrane helix</keyword>
<proteinExistence type="predicted"/>
<evidence type="ECO:0000256" key="1">
    <source>
        <dbReference type="SAM" id="Phobius"/>
    </source>
</evidence>
<name>A0A930H2Z4_9FIRM</name>
<dbReference type="EMBL" id="JABZRE010000001">
    <property type="protein sequence ID" value="MBF1306276.1"/>
    <property type="molecule type" value="Genomic_DNA"/>
</dbReference>
<keyword evidence="1" id="KW-0472">Membrane</keyword>
<dbReference type="RefSeq" id="WP_278476734.1">
    <property type="nucleotide sequence ID" value="NZ_JABZRE010000001.1"/>
</dbReference>
<gene>
    <name evidence="2" type="ORF">HXM94_00615</name>
</gene>